<evidence type="ECO:0000313" key="1">
    <source>
        <dbReference type="EMBL" id="KAK3765900.1"/>
    </source>
</evidence>
<protein>
    <submittedName>
        <fullName evidence="1">Uncharacterized protein</fullName>
    </submittedName>
</protein>
<keyword evidence="2" id="KW-1185">Reference proteome</keyword>
<dbReference type="EMBL" id="JAWDGP010004263">
    <property type="protein sequence ID" value="KAK3765900.1"/>
    <property type="molecule type" value="Genomic_DNA"/>
</dbReference>
<dbReference type="AlphaFoldDB" id="A0AAE1DDG4"/>
<accession>A0AAE1DDG4</accession>
<comment type="caution">
    <text evidence="1">The sequence shown here is derived from an EMBL/GenBank/DDBJ whole genome shotgun (WGS) entry which is preliminary data.</text>
</comment>
<organism evidence="1 2">
    <name type="scientific">Elysia crispata</name>
    <name type="common">lettuce slug</name>
    <dbReference type="NCBI Taxonomy" id="231223"/>
    <lineage>
        <taxon>Eukaryota</taxon>
        <taxon>Metazoa</taxon>
        <taxon>Spiralia</taxon>
        <taxon>Lophotrochozoa</taxon>
        <taxon>Mollusca</taxon>
        <taxon>Gastropoda</taxon>
        <taxon>Heterobranchia</taxon>
        <taxon>Euthyneura</taxon>
        <taxon>Panpulmonata</taxon>
        <taxon>Sacoglossa</taxon>
        <taxon>Placobranchoidea</taxon>
        <taxon>Plakobranchidae</taxon>
        <taxon>Elysia</taxon>
    </lineage>
</organism>
<name>A0AAE1DDG4_9GAST</name>
<proteinExistence type="predicted"/>
<sequence length="176" mass="20122">MGSFDGCEVCELEDLLILSKMKARFHEINFGLYHDDGLGVHKKIPGPQIERNSADIIHTFKDMRLKITIGTKMTIVDFGDVTFNLQDGSFKPYLKANDNPLYINAQSNHSRSVLNEVSLSINKRLKSISCNETVNNEAKKDCGRALCESGHKPMFEYIPKTSTQEEEERKKRRRKK</sequence>
<dbReference type="Proteomes" id="UP001283361">
    <property type="component" value="Unassembled WGS sequence"/>
</dbReference>
<gene>
    <name evidence="1" type="ORF">RRG08_002146</name>
</gene>
<evidence type="ECO:0000313" key="2">
    <source>
        <dbReference type="Proteomes" id="UP001283361"/>
    </source>
</evidence>
<reference evidence="1" key="1">
    <citation type="journal article" date="2023" name="G3 (Bethesda)">
        <title>A reference genome for the long-term kleptoplast-retaining sea slug Elysia crispata morphotype clarki.</title>
        <authorList>
            <person name="Eastman K.E."/>
            <person name="Pendleton A.L."/>
            <person name="Shaikh M.A."/>
            <person name="Suttiyut T."/>
            <person name="Ogas R."/>
            <person name="Tomko P."/>
            <person name="Gavelis G."/>
            <person name="Widhalm J.R."/>
            <person name="Wisecaver J.H."/>
        </authorList>
    </citation>
    <scope>NUCLEOTIDE SEQUENCE</scope>
    <source>
        <strain evidence="1">ECLA1</strain>
    </source>
</reference>